<dbReference type="Proteomes" id="UP001163046">
    <property type="component" value="Unassembled WGS sequence"/>
</dbReference>
<dbReference type="Gene3D" id="2.40.50.140">
    <property type="entry name" value="Nucleic acid-binding proteins"/>
    <property type="match status" value="1"/>
</dbReference>
<dbReference type="Pfam" id="PF09103">
    <property type="entry name" value="BRCA-2_OB1"/>
    <property type="match status" value="1"/>
</dbReference>
<dbReference type="InterPro" id="IPR015525">
    <property type="entry name" value="BRCA2"/>
</dbReference>
<name>A0A9W9Y6U8_9CNID</name>
<dbReference type="InterPro" id="IPR015187">
    <property type="entry name" value="BRCA2_OB_1"/>
</dbReference>
<organism evidence="2 3">
    <name type="scientific">Desmophyllum pertusum</name>
    <dbReference type="NCBI Taxonomy" id="174260"/>
    <lineage>
        <taxon>Eukaryota</taxon>
        <taxon>Metazoa</taxon>
        <taxon>Cnidaria</taxon>
        <taxon>Anthozoa</taxon>
        <taxon>Hexacorallia</taxon>
        <taxon>Scleractinia</taxon>
        <taxon>Caryophylliina</taxon>
        <taxon>Caryophylliidae</taxon>
        <taxon>Desmophyllum</taxon>
    </lineage>
</organism>
<protein>
    <submittedName>
        <fullName evidence="2">Breast cancer 2, early onset</fullName>
    </submittedName>
</protein>
<dbReference type="AlphaFoldDB" id="A0A9W9Y6U8"/>
<dbReference type="GO" id="GO:0006355">
    <property type="term" value="P:regulation of DNA-templated transcription"/>
    <property type="evidence" value="ECO:0007669"/>
    <property type="project" value="TreeGrafter"/>
</dbReference>
<proteinExistence type="predicted"/>
<dbReference type="SUPFAM" id="SSF50249">
    <property type="entry name" value="Nucleic acid-binding proteins"/>
    <property type="match status" value="1"/>
</dbReference>
<evidence type="ECO:0000259" key="1">
    <source>
        <dbReference type="Pfam" id="PF09103"/>
    </source>
</evidence>
<dbReference type="PANTHER" id="PTHR11289:SF0">
    <property type="entry name" value="BREAST CANCER TYPE 2 SUSCEPTIBILITY PROTEIN"/>
    <property type="match status" value="1"/>
</dbReference>
<dbReference type="GO" id="GO:0005634">
    <property type="term" value="C:nucleus"/>
    <property type="evidence" value="ECO:0007669"/>
    <property type="project" value="TreeGrafter"/>
</dbReference>
<dbReference type="PANTHER" id="PTHR11289">
    <property type="entry name" value="BREAST CANCER TYPE 2 SUSCEPTIBILITY PROTEIN BRCA2"/>
    <property type="match status" value="1"/>
</dbReference>
<dbReference type="EMBL" id="MU828028">
    <property type="protein sequence ID" value="KAJ7311618.1"/>
    <property type="molecule type" value="Genomic_DNA"/>
</dbReference>
<gene>
    <name evidence="2" type="primary">BRCA2_8</name>
    <name evidence="2" type="ORF">OS493_039868</name>
</gene>
<dbReference type="GO" id="GO:0000724">
    <property type="term" value="P:double-strand break repair via homologous recombination"/>
    <property type="evidence" value="ECO:0007669"/>
    <property type="project" value="InterPro"/>
</dbReference>
<feature type="domain" description="BRCA2 OB1" evidence="1">
    <location>
        <begin position="4"/>
        <end position="59"/>
    </location>
</feature>
<dbReference type="InterPro" id="IPR012340">
    <property type="entry name" value="NA-bd_OB-fold"/>
</dbReference>
<comment type="caution">
    <text evidence="2">The sequence shown here is derived from an EMBL/GenBank/DDBJ whole genome shotgun (WGS) entry which is preliminary data.</text>
</comment>
<sequence length="75" mass="8205">MEGSAVVEVTAGWYGIRALLDRALTRLLHDRKIVVGQKLIVYGAELVGSEQAVSPLEVHVCIHEYASTERQGSNN</sequence>
<evidence type="ECO:0000313" key="2">
    <source>
        <dbReference type="EMBL" id="KAJ7311618.1"/>
    </source>
</evidence>
<reference evidence="2" key="1">
    <citation type="submission" date="2023-01" db="EMBL/GenBank/DDBJ databases">
        <title>Genome assembly of the deep-sea coral Lophelia pertusa.</title>
        <authorList>
            <person name="Herrera S."/>
            <person name="Cordes E."/>
        </authorList>
    </citation>
    <scope>NUCLEOTIDE SEQUENCE</scope>
    <source>
        <strain evidence="2">USNM1676648</strain>
        <tissue evidence="2">Polyp</tissue>
    </source>
</reference>
<dbReference type="OrthoDB" id="21095at2759"/>
<evidence type="ECO:0000313" key="3">
    <source>
        <dbReference type="Proteomes" id="UP001163046"/>
    </source>
</evidence>
<accession>A0A9W9Y6U8</accession>
<keyword evidence="3" id="KW-1185">Reference proteome</keyword>